<dbReference type="NCBIfam" id="TIGR01490">
    <property type="entry name" value="HAD-SF-IB-hyp1"/>
    <property type="match status" value="1"/>
</dbReference>
<dbReference type="GO" id="GO:0003841">
    <property type="term" value="F:1-acylglycerol-3-phosphate O-acyltransferase activity"/>
    <property type="evidence" value="ECO:0007669"/>
    <property type="project" value="UniProtKB-EC"/>
</dbReference>
<sequence>MSDLRSLHDDIAAAVPGPATLAAFDLDGTLISGYSASVVYRDRLRRFDISVAELLRTTNAAVETRFRGADVGNLMRIGVESLAGRMEDEMQEWGQRLFRQEIARMIFSEVRGLLAAHRHAGHRVVMATSATPYQALSVAADLDIDAEDVLCTRPAILDGMLTGKLESPPLWGQAKADALREYADKHGADLGDSFAYSNGAEDVPMLKSVGHPVALNPDRKLAATARQNGWPSVNLRPPESGADPMSIARTTTAIGVLMGAAAFGVSAGLLTQNRQTGANLVGSFGPDLALAICGINVRIKGKENAWSARPAVFMFNHQSSLDLLVIGSVIRRDVTGVAKKEAARDPRFIPVGALLDVAYIDRADSTKARAALLPAVDKLQSGISIAIAPEGTRSPTPRLGRFKKGGFHLAMQAGVPIVPIVIHNAGERMWRNSLVAHPGTVDVDVLEPVPTDDWDLADLDRHVDEVRTLFEDCLHAGHR</sequence>
<dbReference type="SUPFAM" id="SSF56784">
    <property type="entry name" value="HAD-like"/>
    <property type="match status" value="1"/>
</dbReference>
<dbReference type="PATRIC" id="fig|632772.20.peg.5963"/>
<dbReference type="GO" id="GO:0006654">
    <property type="term" value="P:phosphatidic acid biosynthetic process"/>
    <property type="evidence" value="ECO:0007669"/>
    <property type="project" value="TreeGrafter"/>
</dbReference>
<evidence type="ECO:0000259" key="3">
    <source>
        <dbReference type="SMART" id="SM00563"/>
    </source>
</evidence>
<reference evidence="4 5" key="1">
    <citation type="submission" date="2009-03" db="EMBL/GenBank/DDBJ databases">
        <title>Comparison of the complete genome sequences of Rhodococcus erythropolis PR4 and Rhodococcus opacus B4.</title>
        <authorList>
            <person name="Takarada H."/>
            <person name="Sekine M."/>
            <person name="Hosoyama A."/>
            <person name="Yamada R."/>
            <person name="Fujisawa T."/>
            <person name="Omata S."/>
            <person name="Shimizu A."/>
            <person name="Tsukatani N."/>
            <person name="Tanikawa S."/>
            <person name="Fujita N."/>
            <person name="Harayama S."/>
        </authorList>
    </citation>
    <scope>NUCLEOTIDE SEQUENCE [LARGE SCALE GENOMIC DNA]</scope>
    <source>
        <strain evidence="4 5">B4</strain>
    </source>
</reference>
<dbReference type="NCBIfam" id="TIGR01488">
    <property type="entry name" value="HAD-SF-IB"/>
    <property type="match status" value="1"/>
</dbReference>
<dbReference type="InterPro" id="IPR023214">
    <property type="entry name" value="HAD_sf"/>
</dbReference>
<dbReference type="Proteomes" id="UP000002212">
    <property type="component" value="Chromosome"/>
</dbReference>
<dbReference type="PANTHER" id="PTHR10434:SF66">
    <property type="entry name" value="PHOSPHOLIPID_GLYCEROL ACYLTRANSFERASE DOMAIN-CONTAINING PROTEIN"/>
    <property type="match status" value="1"/>
</dbReference>
<keyword evidence="2 4" id="KW-0012">Acyltransferase</keyword>
<dbReference type="RefSeq" id="WP_015889451.1">
    <property type="nucleotide sequence ID" value="NC_012522.1"/>
</dbReference>
<keyword evidence="1 4" id="KW-0808">Transferase</keyword>
<dbReference type="CDD" id="cd02612">
    <property type="entry name" value="HAD_PGPPase"/>
    <property type="match status" value="1"/>
</dbReference>
<dbReference type="CDD" id="cd07989">
    <property type="entry name" value="LPLAT_AGPAT-like"/>
    <property type="match status" value="1"/>
</dbReference>
<dbReference type="InterPro" id="IPR002123">
    <property type="entry name" value="Plipid/glycerol_acylTrfase"/>
</dbReference>
<evidence type="ECO:0000313" key="4">
    <source>
        <dbReference type="EMBL" id="BAH53957.1"/>
    </source>
</evidence>
<dbReference type="SMART" id="SM00563">
    <property type="entry name" value="PlsC"/>
    <property type="match status" value="1"/>
</dbReference>
<feature type="domain" description="Phospholipid/glycerol acyltransferase" evidence="3">
    <location>
        <begin position="311"/>
        <end position="425"/>
    </location>
</feature>
<dbReference type="SUPFAM" id="SSF69593">
    <property type="entry name" value="Glycerol-3-phosphate (1)-acyltransferase"/>
    <property type="match status" value="1"/>
</dbReference>
<proteinExistence type="predicted"/>
<dbReference type="InterPro" id="IPR036412">
    <property type="entry name" value="HAD-like_sf"/>
</dbReference>
<protein>
    <submittedName>
        <fullName evidence="4">Putative 1-acylglycerol-3-phosphate O-acyltransferase</fullName>
        <ecNumber evidence="4">2.3.1.51</ecNumber>
    </submittedName>
</protein>
<dbReference type="AlphaFoldDB" id="C1AXW2"/>
<dbReference type="EC" id="2.3.1.51" evidence="4"/>
<dbReference type="KEGG" id="rop:ROP_57100"/>
<dbReference type="InterPro" id="IPR006385">
    <property type="entry name" value="HAD_hydro_SerB1"/>
</dbReference>
<dbReference type="Gene3D" id="1.20.1440.100">
    <property type="entry name" value="SG protein - dephosphorylation function"/>
    <property type="match status" value="1"/>
</dbReference>
<evidence type="ECO:0000313" key="5">
    <source>
        <dbReference type="Proteomes" id="UP000002212"/>
    </source>
</evidence>
<evidence type="ECO:0000256" key="2">
    <source>
        <dbReference type="ARBA" id="ARBA00023315"/>
    </source>
</evidence>
<dbReference type="OrthoDB" id="25607at2"/>
<evidence type="ECO:0000256" key="1">
    <source>
        <dbReference type="ARBA" id="ARBA00022679"/>
    </source>
</evidence>
<dbReference type="EMBL" id="AP011115">
    <property type="protein sequence ID" value="BAH53957.1"/>
    <property type="molecule type" value="Genomic_DNA"/>
</dbReference>
<dbReference type="PANTHER" id="PTHR10434">
    <property type="entry name" value="1-ACYL-SN-GLYCEROL-3-PHOSPHATE ACYLTRANSFERASE"/>
    <property type="match status" value="1"/>
</dbReference>
<dbReference type="Gene3D" id="3.40.50.1000">
    <property type="entry name" value="HAD superfamily/HAD-like"/>
    <property type="match status" value="1"/>
</dbReference>
<dbReference type="HOGENOM" id="CLU_027938_11_1_11"/>
<accession>C1AXW2</accession>
<dbReference type="STRING" id="632772.ROP_57100"/>
<organism evidence="4 5">
    <name type="scientific">Rhodococcus opacus (strain B4)</name>
    <dbReference type="NCBI Taxonomy" id="632772"/>
    <lineage>
        <taxon>Bacteria</taxon>
        <taxon>Bacillati</taxon>
        <taxon>Actinomycetota</taxon>
        <taxon>Actinomycetes</taxon>
        <taxon>Mycobacteriales</taxon>
        <taxon>Nocardiaceae</taxon>
        <taxon>Rhodococcus</taxon>
    </lineage>
</organism>
<dbReference type="Pfam" id="PF12710">
    <property type="entry name" value="HAD"/>
    <property type="match status" value="1"/>
</dbReference>
<gene>
    <name evidence="4" type="primary">plsC</name>
    <name evidence="4" type="ordered locus">ROP_57100</name>
</gene>
<name>C1AXW2_RHOOB</name>
<dbReference type="Pfam" id="PF01553">
    <property type="entry name" value="Acyltransferase"/>
    <property type="match status" value="1"/>
</dbReference>